<dbReference type="SUPFAM" id="SSF55144">
    <property type="entry name" value="LigT-like"/>
    <property type="match status" value="1"/>
</dbReference>
<sequence length="173" mass="19995">MKTKVSFWLIPSDEDRAYFQEIINTLAQEYDAPAFTPHVTIYSGEYAPEESPTALLEKATQQVQGFSLRVDKLLYTEEYTKSFFVQFNPSSILSQISETLRNSSQKPSNFALNPHLSLIYKHLNKLIKQGLMTRVNLQKTEVFFDEVQAIATSDTVQNREDVESWEVIYTRKL</sequence>
<dbReference type="GO" id="GO:0009187">
    <property type="term" value="P:cyclic nucleotide metabolic process"/>
    <property type="evidence" value="ECO:0007669"/>
    <property type="project" value="TreeGrafter"/>
</dbReference>
<dbReference type="InterPro" id="IPR009097">
    <property type="entry name" value="Cyclic_Pdiesterase"/>
</dbReference>
<reference evidence="1" key="1">
    <citation type="submission" date="2021-05" db="EMBL/GenBank/DDBJ databases">
        <authorList>
            <person name="Pietrasiak N."/>
            <person name="Ward R."/>
            <person name="Stajich J.E."/>
            <person name="Kurbessoian T."/>
        </authorList>
    </citation>
    <scope>NUCLEOTIDE SEQUENCE</scope>
    <source>
        <strain evidence="1">CPER-KK1</strain>
    </source>
</reference>
<dbReference type="Gene3D" id="3.90.1140.10">
    <property type="entry name" value="Cyclic phosphodiesterase"/>
    <property type="match status" value="1"/>
</dbReference>
<dbReference type="Pfam" id="PF07823">
    <property type="entry name" value="CPDase"/>
    <property type="match status" value="1"/>
</dbReference>
<proteinExistence type="predicted"/>
<dbReference type="EMBL" id="JAHHIF010000023">
    <property type="protein sequence ID" value="MBW4546254.1"/>
    <property type="molecule type" value="Genomic_DNA"/>
</dbReference>
<protein>
    <submittedName>
        <fullName evidence="1">Cyclic phosphodiesterase-like protein</fullName>
    </submittedName>
</protein>
<evidence type="ECO:0000313" key="2">
    <source>
        <dbReference type="Proteomes" id="UP000753908"/>
    </source>
</evidence>
<dbReference type="Proteomes" id="UP000753908">
    <property type="component" value="Unassembled WGS sequence"/>
</dbReference>
<dbReference type="GO" id="GO:0004113">
    <property type="term" value="F:2',3'-cyclic-nucleotide 3'-phosphodiesterase activity"/>
    <property type="evidence" value="ECO:0007669"/>
    <property type="project" value="TreeGrafter"/>
</dbReference>
<name>A0A951UAX8_9CYAN</name>
<dbReference type="PANTHER" id="PTHR28141">
    <property type="entry name" value="2',3'-CYCLIC-NUCLEOTIDE 3'-PHOSPHODIESTERASE"/>
    <property type="match status" value="1"/>
</dbReference>
<evidence type="ECO:0000313" key="1">
    <source>
        <dbReference type="EMBL" id="MBW4546254.1"/>
    </source>
</evidence>
<organism evidence="1 2">
    <name type="scientific">Symplocastrum torsivum CPER-KK1</name>
    <dbReference type="NCBI Taxonomy" id="450513"/>
    <lineage>
        <taxon>Bacteria</taxon>
        <taxon>Bacillati</taxon>
        <taxon>Cyanobacteriota</taxon>
        <taxon>Cyanophyceae</taxon>
        <taxon>Oscillatoriophycideae</taxon>
        <taxon>Oscillatoriales</taxon>
        <taxon>Microcoleaceae</taxon>
        <taxon>Symplocastrum</taxon>
    </lineage>
</organism>
<accession>A0A951UAX8</accession>
<comment type="caution">
    <text evidence="1">The sequence shown here is derived from an EMBL/GenBank/DDBJ whole genome shotgun (WGS) entry which is preliminary data.</text>
</comment>
<reference evidence="1" key="2">
    <citation type="journal article" date="2022" name="Microbiol. Resour. Announc.">
        <title>Metagenome Sequencing to Explore Phylogenomics of Terrestrial Cyanobacteria.</title>
        <authorList>
            <person name="Ward R.D."/>
            <person name="Stajich J.E."/>
            <person name="Johansen J.R."/>
            <person name="Huntemann M."/>
            <person name="Clum A."/>
            <person name="Foster B."/>
            <person name="Foster B."/>
            <person name="Roux S."/>
            <person name="Palaniappan K."/>
            <person name="Varghese N."/>
            <person name="Mukherjee S."/>
            <person name="Reddy T.B.K."/>
            <person name="Daum C."/>
            <person name="Copeland A."/>
            <person name="Chen I.A."/>
            <person name="Ivanova N.N."/>
            <person name="Kyrpides N.C."/>
            <person name="Shapiro N."/>
            <person name="Eloe-Fadrosh E.A."/>
            <person name="Pietrasiak N."/>
        </authorList>
    </citation>
    <scope>NUCLEOTIDE SEQUENCE</scope>
    <source>
        <strain evidence="1">CPER-KK1</strain>
    </source>
</reference>
<gene>
    <name evidence="1" type="ORF">KME25_17685</name>
</gene>
<dbReference type="PANTHER" id="PTHR28141:SF1">
    <property type="entry name" value="2',3'-CYCLIC-NUCLEOTIDE 3'-PHOSPHODIESTERASE"/>
    <property type="match status" value="1"/>
</dbReference>
<dbReference type="InterPro" id="IPR012386">
    <property type="entry name" value="Cyclic-nucl_3Pdiesterase"/>
</dbReference>
<dbReference type="AlphaFoldDB" id="A0A951UAX8"/>